<evidence type="ECO:0000313" key="1">
    <source>
        <dbReference type="EMBL" id="MDZ8118147.1"/>
    </source>
</evidence>
<protein>
    <recommendedName>
        <fullName evidence="3">Tetratricopeptide repeat protein</fullName>
    </recommendedName>
</protein>
<reference evidence="1 2" key="1">
    <citation type="journal article" date="2024" name="Appl. Environ. Microbiol.">
        <title>Pontiella agarivorans sp. nov., a novel marine anaerobic bacterium capable of degrading macroalgal polysaccharides and fixing nitrogen.</title>
        <authorList>
            <person name="Liu N."/>
            <person name="Kivenson V."/>
            <person name="Peng X."/>
            <person name="Cui Z."/>
            <person name="Lankiewicz T.S."/>
            <person name="Gosselin K.M."/>
            <person name="English C.J."/>
            <person name="Blair E.M."/>
            <person name="O'Malley M.A."/>
            <person name="Valentine D.L."/>
        </authorList>
    </citation>
    <scope>NUCLEOTIDE SEQUENCE [LARGE SCALE GENOMIC DNA]</scope>
    <source>
        <strain evidence="1 2">NLcol2</strain>
    </source>
</reference>
<dbReference type="InterPro" id="IPR011990">
    <property type="entry name" value="TPR-like_helical_dom_sf"/>
</dbReference>
<proteinExistence type="predicted"/>
<dbReference type="EMBL" id="JARVCO010000007">
    <property type="protein sequence ID" value="MDZ8118147.1"/>
    <property type="molecule type" value="Genomic_DNA"/>
</dbReference>
<sequence length="404" mass="45416">MKPNLLYLILMLAVPTFGNIPTISPELGEMLEKVQVALDEEQWDEAVAALNTFAGEKNAVWYNALGQVYMAQDKWPEAEVALREAYKRNADQSFGLALAVCLMERNKNGEALQLFGKHIDFSNCDQGALESYLSLASQSGDTRLVQEITRWGLIRFPDSRYIREMDIRLAVEAEDDVALLRATEAMLIKEPLEIRWWQSRAAGSKDRSDLQLARLEAAVLADPENMEMRRMHLSAQLAAGHYGEALAQAGVLMQHAPDQSVALYCVQAAVMAEDFETAFQWLKKTDASDDADYWRVVAVVALENHDFEKADEALSAMLHFPEPNPSLWRWAARAAVDAESPLAEKWLMQGLTLDPEYKTAMALDYARWLIREARMDEAAHTLQVYLGRHSADPTALALLKLTQD</sequence>
<organism evidence="1 2">
    <name type="scientific">Pontiella agarivorans</name>
    <dbReference type="NCBI Taxonomy" id="3038953"/>
    <lineage>
        <taxon>Bacteria</taxon>
        <taxon>Pseudomonadati</taxon>
        <taxon>Kiritimatiellota</taxon>
        <taxon>Kiritimatiellia</taxon>
        <taxon>Kiritimatiellales</taxon>
        <taxon>Pontiellaceae</taxon>
        <taxon>Pontiella</taxon>
    </lineage>
</organism>
<name>A0ABU5MVF4_9BACT</name>
<gene>
    <name evidence="1" type="ORF">P9H32_05845</name>
</gene>
<accession>A0ABU5MVF4</accession>
<dbReference type="Gene3D" id="1.25.40.10">
    <property type="entry name" value="Tetratricopeptide repeat domain"/>
    <property type="match status" value="2"/>
</dbReference>
<dbReference type="Proteomes" id="UP001290861">
    <property type="component" value="Unassembled WGS sequence"/>
</dbReference>
<evidence type="ECO:0008006" key="3">
    <source>
        <dbReference type="Google" id="ProtNLM"/>
    </source>
</evidence>
<evidence type="ECO:0000313" key="2">
    <source>
        <dbReference type="Proteomes" id="UP001290861"/>
    </source>
</evidence>
<keyword evidence="2" id="KW-1185">Reference proteome</keyword>
<dbReference type="SUPFAM" id="SSF48452">
    <property type="entry name" value="TPR-like"/>
    <property type="match status" value="1"/>
</dbReference>
<comment type="caution">
    <text evidence="1">The sequence shown here is derived from an EMBL/GenBank/DDBJ whole genome shotgun (WGS) entry which is preliminary data.</text>
</comment>